<organism evidence="2 3">
    <name type="scientific">Hortaea werneckii</name>
    <name type="common">Black yeast</name>
    <name type="synonym">Cladosporium werneckii</name>
    <dbReference type="NCBI Taxonomy" id="91943"/>
    <lineage>
        <taxon>Eukaryota</taxon>
        <taxon>Fungi</taxon>
        <taxon>Dikarya</taxon>
        <taxon>Ascomycota</taxon>
        <taxon>Pezizomycotina</taxon>
        <taxon>Dothideomycetes</taxon>
        <taxon>Dothideomycetidae</taxon>
        <taxon>Mycosphaerellales</taxon>
        <taxon>Teratosphaeriaceae</taxon>
        <taxon>Hortaea</taxon>
    </lineage>
</organism>
<dbReference type="Proteomes" id="UP000269276">
    <property type="component" value="Unassembled WGS sequence"/>
</dbReference>
<dbReference type="EMBL" id="QWIP01000248">
    <property type="protein sequence ID" value="RMY68069.1"/>
    <property type="molecule type" value="Genomic_DNA"/>
</dbReference>
<feature type="transmembrane region" description="Helical" evidence="1">
    <location>
        <begin position="195"/>
        <end position="221"/>
    </location>
</feature>
<dbReference type="OrthoDB" id="5394254at2759"/>
<keyword evidence="1" id="KW-0472">Membrane</keyword>
<protein>
    <submittedName>
        <fullName evidence="2">Uncharacterized protein</fullName>
    </submittedName>
</protein>
<evidence type="ECO:0000313" key="2">
    <source>
        <dbReference type="EMBL" id="RMY68069.1"/>
    </source>
</evidence>
<sequence length="371" mass="40015">MASHVPFLAVRPDDQFSADIKTRDFAAPVNDIATSSRPTTAMENAPIRASSPSRIPAPLRYALICVLSLGFSTVAYTLTAEWAGVELAAVSRDSTEDWRVVLPVAWKLVELTFAGWSGYDLLILSTGKDLAGLACLSNLPYYFLLHTFYEIHLSACLTAFAIDVSSIAIPFALLRPVSHAHKSGKTANQLVAHDPFVFGMMAIFGSAIYAVTVYSSLYTWLPVYMITRFDEVRSLQGAHDASVWMLLAILLPIGWATTQFLFTPAVGQRGNPGLTDPDLHPEFAEEFNAETATLGETVAYNLGFGKQGFSKRAEVVAKRTAVLIGCSVINTVYRTVMSVAGTDIAGAAGWASVWGVAGMLTAVAYAWVGNE</sequence>
<comment type="caution">
    <text evidence="2">The sequence shown here is derived from an EMBL/GenBank/DDBJ whole genome shotgun (WGS) entry which is preliminary data.</text>
</comment>
<keyword evidence="1" id="KW-0812">Transmembrane</keyword>
<dbReference type="AlphaFoldDB" id="A0A3M7DUM3"/>
<feature type="transmembrane region" description="Helical" evidence="1">
    <location>
        <begin position="347"/>
        <end position="368"/>
    </location>
</feature>
<proteinExistence type="predicted"/>
<feature type="transmembrane region" description="Helical" evidence="1">
    <location>
        <begin position="58"/>
        <end position="78"/>
    </location>
</feature>
<dbReference type="VEuPathDB" id="FungiDB:BTJ68_04792"/>
<evidence type="ECO:0000256" key="1">
    <source>
        <dbReference type="SAM" id="Phobius"/>
    </source>
</evidence>
<feature type="transmembrane region" description="Helical" evidence="1">
    <location>
        <begin position="151"/>
        <end position="174"/>
    </location>
</feature>
<feature type="transmembrane region" description="Helical" evidence="1">
    <location>
        <begin position="241"/>
        <end position="262"/>
    </location>
</feature>
<evidence type="ECO:0000313" key="3">
    <source>
        <dbReference type="Proteomes" id="UP000269276"/>
    </source>
</evidence>
<keyword evidence="1" id="KW-1133">Transmembrane helix</keyword>
<accession>A0A3M7DUM3</accession>
<name>A0A3M7DUM3_HORWE</name>
<gene>
    <name evidence="2" type="ORF">D0863_07367</name>
</gene>
<reference evidence="2 3" key="1">
    <citation type="journal article" date="2018" name="BMC Genomics">
        <title>Genomic evidence for intraspecific hybridization in a clonal and extremely halotolerant yeast.</title>
        <authorList>
            <person name="Gostincar C."/>
            <person name="Stajich J.E."/>
            <person name="Zupancic J."/>
            <person name="Zalar P."/>
            <person name="Gunde-Cimerman N."/>
        </authorList>
    </citation>
    <scope>NUCLEOTIDE SEQUENCE [LARGE SCALE GENOMIC DNA]</scope>
    <source>
        <strain evidence="2 3">EXF-2682</strain>
    </source>
</reference>